<sequence length="190" mass="20198">MKGRIVGVVLAAGASRRFGARDKLAARISGRAMVQAPARALSGLGLSRRAAITRTPRQPHALRGTGTALWSVGHRRPQAASLRRAVRGARATGASHLLIVLGDMPGIGRAELRALLRHGGLHPAMATDGRSLAPPALIPRRIFGPLLRLRGDRGAGALLRRRPDLRRVPLGAGALRDVDRPEDLRPPRTG</sequence>
<dbReference type="AlphaFoldDB" id="A0A085TZT2"/>
<dbReference type="GO" id="GO:0016779">
    <property type="term" value="F:nucleotidyltransferase activity"/>
    <property type="evidence" value="ECO:0007669"/>
    <property type="project" value="UniProtKB-ARBA"/>
</dbReference>
<dbReference type="EMBL" id="AQRC01000002">
    <property type="protein sequence ID" value="KFE36229.1"/>
    <property type="molecule type" value="Genomic_DNA"/>
</dbReference>
<reference evidence="3 4" key="2">
    <citation type="journal article" date="2015" name="Antonie Van Leeuwenhoek">
        <title>Thioclava indica sp. nov., isolated from surface seawater of the Indian Ocean.</title>
        <authorList>
            <person name="Liu Y."/>
            <person name="Lai Q."/>
            <person name="Du J."/>
            <person name="Xu H."/>
            <person name="Jiang L."/>
            <person name="Shao Z."/>
        </authorList>
    </citation>
    <scope>NUCLEOTIDE SEQUENCE [LARGE SCALE GENOMIC DNA]</scope>
    <source>
        <strain evidence="3 4">13D2W-2</strain>
    </source>
</reference>
<comment type="caution">
    <text evidence="3">The sequence shown here is derived from an EMBL/GenBank/DDBJ whole genome shotgun (WGS) entry which is preliminary data.</text>
</comment>
<dbReference type="Gene3D" id="3.90.550.10">
    <property type="entry name" value="Spore Coat Polysaccharide Biosynthesis Protein SpsA, Chain A"/>
    <property type="match status" value="1"/>
</dbReference>
<proteinExistence type="predicted"/>
<gene>
    <name evidence="3" type="ORF">DW2_02924</name>
</gene>
<name>A0A085TZT2_9RHOB</name>
<reference evidence="4" key="1">
    <citation type="submission" date="2013-04" db="EMBL/GenBank/DDBJ databases">
        <title>Thioclava sp. 13D2W-2 Genome Sequencing.</title>
        <authorList>
            <person name="Lai Q."/>
            <person name="Li G."/>
            <person name="Shao Z."/>
        </authorList>
    </citation>
    <scope>NUCLEOTIDE SEQUENCE [LARGE SCALE GENOMIC DNA]</scope>
    <source>
        <strain evidence="4">13D2W-2</strain>
    </source>
</reference>
<evidence type="ECO:0000259" key="2">
    <source>
        <dbReference type="Pfam" id="PF12804"/>
    </source>
</evidence>
<accession>A0A085TZT2</accession>
<dbReference type="SUPFAM" id="SSF53448">
    <property type="entry name" value="Nucleotide-diphospho-sugar transferases"/>
    <property type="match status" value="1"/>
</dbReference>
<dbReference type="OrthoDB" id="9779263at2"/>
<dbReference type="eggNOG" id="COG2068">
    <property type="taxonomic scope" value="Bacteria"/>
</dbReference>
<evidence type="ECO:0000313" key="3">
    <source>
        <dbReference type="EMBL" id="KFE36229.1"/>
    </source>
</evidence>
<keyword evidence="4" id="KW-1185">Reference proteome</keyword>
<organism evidence="3 4">
    <name type="scientific">Thioclava atlantica</name>
    <dbReference type="NCBI Taxonomy" id="1317124"/>
    <lineage>
        <taxon>Bacteria</taxon>
        <taxon>Pseudomonadati</taxon>
        <taxon>Pseudomonadota</taxon>
        <taxon>Alphaproteobacteria</taxon>
        <taxon>Rhodobacterales</taxon>
        <taxon>Paracoccaceae</taxon>
        <taxon>Thioclava</taxon>
    </lineage>
</organism>
<dbReference type="STRING" id="1317124.DW2_02924"/>
<dbReference type="PANTHER" id="PTHR43777">
    <property type="entry name" value="MOLYBDENUM COFACTOR CYTIDYLYLTRANSFERASE"/>
    <property type="match status" value="1"/>
</dbReference>
<dbReference type="InterPro" id="IPR029044">
    <property type="entry name" value="Nucleotide-diphossugar_trans"/>
</dbReference>
<feature type="domain" description="MobA-like NTP transferase" evidence="2">
    <location>
        <begin position="7"/>
        <end position="162"/>
    </location>
</feature>
<dbReference type="PATRIC" id="fig|1317124.6.peg.586"/>
<dbReference type="RefSeq" id="WP_051855241.1">
    <property type="nucleotide sequence ID" value="NZ_AQRC01000002.1"/>
</dbReference>
<dbReference type="Pfam" id="PF12804">
    <property type="entry name" value="NTP_transf_3"/>
    <property type="match status" value="1"/>
</dbReference>
<protein>
    <submittedName>
        <fullName evidence="3">4-diphosphocytidyl-2C-methyl-D-erythritol synthase</fullName>
    </submittedName>
</protein>
<dbReference type="PANTHER" id="PTHR43777:SF1">
    <property type="entry name" value="MOLYBDENUM COFACTOR CYTIDYLYLTRANSFERASE"/>
    <property type="match status" value="1"/>
</dbReference>
<dbReference type="InterPro" id="IPR025877">
    <property type="entry name" value="MobA-like_NTP_Trfase"/>
</dbReference>
<dbReference type="Proteomes" id="UP000028607">
    <property type="component" value="Unassembled WGS sequence"/>
</dbReference>
<evidence type="ECO:0000313" key="4">
    <source>
        <dbReference type="Proteomes" id="UP000028607"/>
    </source>
</evidence>
<keyword evidence="1" id="KW-0460">Magnesium</keyword>
<evidence type="ECO:0000256" key="1">
    <source>
        <dbReference type="ARBA" id="ARBA00022842"/>
    </source>
</evidence>